<dbReference type="RefSeq" id="WP_215609606.1">
    <property type="nucleotide sequence ID" value="NZ_JADOES010000028.1"/>
</dbReference>
<dbReference type="InterPro" id="IPR036390">
    <property type="entry name" value="WH_DNA-bd_sf"/>
</dbReference>
<dbReference type="GO" id="GO:0045892">
    <property type="term" value="P:negative regulation of DNA-templated transcription"/>
    <property type="evidence" value="ECO:0007669"/>
    <property type="project" value="InterPro"/>
</dbReference>
<evidence type="ECO:0000313" key="6">
    <source>
        <dbReference type="Proteomes" id="UP000717364"/>
    </source>
</evidence>
<proteinExistence type="inferred from homology"/>
<protein>
    <submittedName>
        <fullName evidence="5">BlaI/MecI/CopY family transcriptional regulator</fullName>
    </submittedName>
</protein>
<dbReference type="Gene3D" id="1.10.10.10">
    <property type="entry name" value="Winged helix-like DNA-binding domain superfamily/Winged helix DNA-binding domain"/>
    <property type="match status" value="1"/>
</dbReference>
<dbReference type="InterPro" id="IPR036388">
    <property type="entry name" value="WH-like_DNA-bd_sf"/>
</dbReference>
<dbReference type="GO" id="GO:0003677">
    <property type="term" value="F:DNA binding"/>
    <property type="evidence" value="ECO:0007669"/>
    <property type="project" value="UniProtKB-KW"/>
</dbReference>
<dbReference type="Pfam" id="PF03965">
    <property type="entry name" value="Penicillinase_R"/>
    <property type="match status" value="1"/>
</dbReference>
<dbReference type="AlphaFoldDB" id="A0A947DGB8"/>
<gene>
    <name evidence="5" type="ORF">IXB50_14000</name>
</gene>
<comment type="similarity">
    <text evidence="1">Belongs to the BlaI transcriptional regulatory family.</text>
</comment>
<evidence type="ECO:0000256" key="1">
    <source>
        <dbReference type="ARBA" id="ARBA00011046"/>
    </source>
</evidence>
<dbReference type="Proteomes" id="UP000717364">
    <property type="component" value="Unassembled WGS sequence"/>
</dbReference>
<evidence type="ECO:0000256" key="4">
    <source>
        <dbReference type="ARBA" id="ARBA00023163"/>
    </source>
</evidence>
<dbReference type="InterPro" id="IPR005650">
    <property type="entry name" value="BlaI_family"/>
</dbReference>
<dbReference type="SUPFAM" id="SSF46785">
    <property type="entry name" value="Winged helix' DNA-binding domain"/>
    <property type="match status" value="1"/>
</dbReference>
<evidence type="ECO:0000256" key="2">
    <source>
        <dbReference type="ARBA" id="ARBA00023015"/>
    </source>
</evidence>
<keyword evidence="2" id="KW-0805">Transcription regulation</keyword>
<organism evidence="5 6">
    <name type="scientific">Leptothoe spongobia TAU-MAC 1115</name>
    <dbReference type="NCBI Taxonomy" id="1967444"/>
    <lineage>
        <taxon>Bacteria</taxon>
        <taxon>Bacillati</taxon>
        <taxon>Cyanobacteriota</taxon>
        <taxon>Cyanophyceae</taxon>
        <taxon>Nodosilineales</taxon>
        <taxon>Cymatolegaceae</taxon>
        <taxon>Leptothoe</taxon>
        <taxon>Leptothoe spongobia</taxon>
    </lineage>
</organism>
<keyword evidence="3" id="KW-0238">DNA-binding</keyword>
<dbReference type="EMBL" id="JADOES010000028">
    <property type="protein sequence ID" value="MBT9316538.1"/>
    <property type="molecule type" value="Genomic_DNA"/>
</dbReference>
<reference evidence="5" key="1">
    <citation type="submission" date="2020-11" db="EMBL/GenBank/DDBJ databases">
        <authorList>
            <person name="Konstantinou D."/>
            <person name="Gkelis S."/>
            <person name="Popin R."/>
            <person name="Fewer D."/>
            <person name="Sivonen K."/>
        </authorList>
    </citation>
    <scope>NUCLEOTIDE SEQUENCE</scope>
    <source>
        <strain evidence="5">TAU-MAC 1115</strain>
    </source>
</reference>
<reference evidence="5" key="2">
    <citation type="journal article" date="2021" name="Mar. Drugs">
        <title>Genome Reduction and Secondary Metabolism of the Marine Sponge-Associated Cyanobacterium Leptothoe.</title>
        <authorList>
            <person name="Konstantinou D."/>
            <person name="Popin R.V."/>
            <person name="Fewer D.P."/>
            <person name="Sivonen K."/>
            <person name="Gkelis S."/>
        </authorList>
    </citation>
    <scope>NUCLEOTIDE SEQUENCE</scope>
    <source>
        <strain evidence="5">TAU-MAC 1115</strain>
    </source>
</reference>
<name>A0A947DGB8_9CYAN</name>
<evidence type="ECO:0000313" key="5">
    <source>
        <dbReference type="EMBL" id="MBT9316538.1"/>
    </source>
</evidence>
<keyword evidence="4" id="KW-0804">Transcription</keyword>
<keyword evidence="6" id="KW-1185">Reference proteome</keyword>
<comment type="caution">
    <text evidence="5">The sequence shown here is derived from an EMBL/GenBank/DDBJ whole genome shotgun (WGS) entry which is preliminary data.</text>
</comment>
<sequence length="146" mass="16430">MSPFPTHRPKRLSLGPLEAEILNILWEVGTTSATVIHNQILEDIDRDLTYSSVATVLRRLESKGWIAKRRIGRAYHWEPLLSSDSAKILKSHEHLQQFLAASNPDIVAAFADTLDQASLDQLEAITQRIQAARQAEANHQRGQQQT</sequence>
<dbReference type="PIRSF" id="PIRSF019455">
    <property type="entry name" value="CopR_AtkY"/>
    <property type="match status" value="1"/>
</dbReference>
<evidence type="ECO:0000256" key="3">
    <source>
        <dbReference type="ARBA" id="ARBA00023125"/>
    </source>
</evidence>
<accession>A0A947DGB8</accession>